<accession>A0AAW2ZK75</accession>
<comment type="caution">
    <text evidence="6">The sequence shown here is derived from an EMBL/GenBank/DDBJ whole genome shotgun (WGS) entry which is preliminary data.</text>
</comment>
<dbReference type="NCBIfam" id="TIGR00174">
    <property type="entry name" value="miaA"/>
    <property type="match status" value="1"/>
</dbReference>
<dbReference type="GO" id="GO:0052381">
    <property type="term" value="F:tRNA dimethylallyltransferase activity"/>
    <property type="evidence" value="ECO:0007669"/>
    <property type="project" value="InterPro"/>
</dbReference>
<dbReference type="HAMAP" id="MF_00185">
    <property type="entry name" value="IPP_trans"/>
    <property type="match status" value="1"/>
</dbReference>
<protein>
    <submittedName>
        <fullName evidence="6">tRNA dimethylallyltransferase</fullName>
    </submittedName>
</protein>
<dbReference type="PANTHER" id="PTHR11088:SF89">
    <property type="entry name" value="TRNA DIMETHYLALLYLTRANSFERASE"/>
    <property type="match status" value="1"/>
</dbReference>
<dbReference type="GO" id="GO:0005524">
    <property type="term" value="F:ATP binding"/>
    <property type="evidence" value="ECO:0007669"/>
    <property type="project" value="UniProtKB-KW"/>
</dbReference>
<evidence type="ECO:0000313" key="6">
    <source>
        <dbReference type="EMBL" id="KAL0489126.1"/>
    </source>
</evidence>
<dbReference type="GO" id="GO:0006400">
    <property type="term" value="P:tRNA modification"/>
    <property type="evidence" value="ECO:0007669"/>
    <property type="project" value="TreeGrafter"/>
</dbReference>
<keyword evidence="2 5" id="KW-0808">Transferase</keyword>
<dbReference type="InterPro" id="IPR027417">
    <property type="entry name" value="P-loop_NTPase"/>
</dbReference>
<evidence type="ECO:0000256" key="4">
    <source>
        <dbReference type="ARBA" id="ARBA00022840"/>
    </source>
</evidence>
<dbReference type="InterPro" id="IPR018022">
    <property type="entry name" value="IPT"/>
</dbReference>
<evidence type="ECO:0000256" key="3">
    <source>
        <dbReference type="ARBA" id="ARBA00022741"/>
    </source>
</evidence>
<dbReference type="GO" id="GO:0005739">
    <property type="term" value="C:mitochondrion"/>
    <property type="evidence" value="ECO:0007669"/>
    <property type="project" value="TreeGrafter"/>
</dbReference>
<keyword evidence="3 5" id="KW-0547">Nucleotide-binding</keyword>
<sequence>RDKVLFVLGCTGIGKSELAIQIAERLRLKKISAEIINLDAMQIFKGLNIGTNKPTNQDIQRVKHHMFGVIDEMDVKYSVRDYVHDTRELISKMNQDSKIPIVVGGTNYYAAALAFEDYLQSNDPETEPNKDENNEGQSDYTYERLCQVDPISANKIHPNNTRKIESILKAFDKYGKKSDIQTQPKHTLRFDSKFIYLSPDDRSKLYQRIDERVNKMLERGLVQENIDFDAKFNVLNDTDINNKVQHGILQCIGFKEFIPLLKCVRDGRDPESVITQCTIALQTATRNYARKQDSWLRNKWAGHGSPLINDSLLYELVVPCASEYSSKEEREVAEFEWKTNVVDVGVDVALSLVDPNVDMKRLEEFVVREVKSSDAKTKEWKKFVCEICDGRVVNGPHEWDVHLRSQGHRVATRRKNRLKFLESTKPKQ</sequence>
<dbReference type="Gene3D" id="1.10.20.140">
    <property type="match status" value="1"/>
</dbReference>
<name>A0AAW2ZK75_9EUKA</name>
<evidence type="ECO:0000256" key="1">
    <source>
        <dbReference type="ARBA" id="ARBA00005842"/>
    </source>
</evidence>
<organism evidence="6 7">
    <name type="scientific">Acrasis kona</name>
    <dbReference type="NCBI Taxonomy" id="1008807"/>
    <lineage>
        <taxon>Eukaryota</taxon>
        <taxon>Discoba</taxon>
        <taxon>Heterolobosea</taxon>
        <taxon>Tetramitia</taxon>
        <taxon>Eutetramitia</taxon>
        <taxon>Acrasidae</taxon>
        <taxon>Acrasis</taxon>
    </lineage>
</organism>
<reference evidence="6 7" key="1">
    <citation type="submission" date="2024-03" db="EMBL/GenBank/DDBJ databases">
        <title>The Acrasis kona genome and developmental transcriptomes reveal deep origins of eukaryotic multicellular pathways.</title>
        <authorList>
            <person name="Sheikh S."/>
            <person name="Fu C.-J."/>
            <person name="Brown M.W."/>
            <person name="Baldauf S.L."/>
        </authorList>
    </citation>
    <scope>NUCLEOTIDE SEQUENCE [LARGE SCALE GENOMIC DNA]</scope>
    <source>
        <strain evidence="6 7">ATCC MYA-3509</strain>
    </source>
</reference>
<gene>
    <name evidence="6" type="ORF">AKO1_009056</name>
</gene>
<dbReference type="Gene3D" id="3.30.160.60">
    <property type="entry name" value="Classic Zinc Finger"/>
    <property type="match status" value="1"/>
</dbReference>
<dbReference type="Gene3D" id="3.40.50.300">
    <property type="entry name" value="P-loop containing nucleotide triphosphate hydrolases"/>
    <property type="match status" value="1"/>
</dbReference>
<keyword evidence="4 5" id="KW-0067">ATP-binding</keyword>
<proteinExistence type="inferred from homology"/>
<evidence type="ECO:0000256" key="2">
    <source>
        <dbReference type="ARBA" id="ARBA00022679"/>
    </source>
</evidence>
<dbReference type="Pfam" id="PF01715">
    <property type="entry name" value="IPPT"/>
    <property type="match status" value="1"/>
</dbReference>
<dbReference type="SUPFAM" id="SSF52540">
    <property type="entry name" value="P-loop containing nucleoside triphosphate hydrolases"/>
    <property type="match status" value="1"/>
</dbReference>
<feature type="non-terminal residue" evidence="6">
    <location>
        <position position="1"/>
    </location>
</feature>
<dbReference type="AlphaFoldDB" id="A0AAW2ZK75"/>
<evidence type="ECO:0000256" key="5">
    <source>
        <dbReference type="RuleBase" id="RU003785"/>
    </source>
</evidence>
<dbReference type="EMBL" id="JAOPGA020001514">
    <property type="protein sequence ID" value="KAL0489126.1"/>
    <property type="molecule type" value="Genomic_DNA"/>
</dbReference>
<evidence type="ECO:0000313" key="7">
    <source>
        <dbReference type="Proteomes" id="UP001431209"/>
    </source>
</evidence>
<comment type="similarity">
    <text evidence="1 5">Belongs to the IPP transferase family.</text>
</comment>
<dbReference type="Proteomes" id="UP001431209">
    <property type="component" value="Unassembled WGS sequence"/>
</dbReference>
<dbReference type="PANTHER" id="PTHR11088">
    <property type="entry name" value="TRNA DIMETHYLALLYLTRANSFERASE"/>
    <property type="match status" value="1"/>
</dbReference>
<dbReference type="InterPro" id="IPR039657">
    <property type="entry name" value="Dimethylallyltransferase"/>
</dbReference>
<keyword evidence="7" id="KW-1185">Reference proteome</keyword>